<comment type="subcellular location">
    <subcellularLocation>
        <location evidence="1">Cell surface</location>
    </subcellularLocation>
</comment>
<evidence type="ECO:0000256" key="3">
    <source>
        <dbReference type="SAM" id="Phobius"/>
    </source>
</evidence>
<dbReference type="EMBL" id="JBHSRI010000018">
    <property type="protein sequence ID" value="MFC6039726.1"/>
    <property type="molecule type" value="Genomic_DNA"/>
</dbReference>
<sequence>MGKTYKKINCDGLTLIEVLAALVILGIVFIGIMSVFPQMSVFNGKTGSKLDTMNLARQEMSAFTENNIPYANGFPIGNDGLKLFIEDKLEILFPAETISEVEPLDDDFIDYKLDKEGTIYHYQILKIPDIGSGTLAEISLYRVILSVRSESNTPVSKTYGYLEIKN</sequence>
<keyword evidence="3" id="KW-0812">Transmembrane</keyword>
<organism evidence="4 5">
    <name type="scientific">Paenisporosarcina macmurdoensis</name>
    <dbReference type="NCBI Taxonomy" id="212659"/>
    <lineage>
        <taxon>Bacteria</taxon>
        <taxon>Bacillati</taxon>
        <taxon>Bacillota</taxon>
        <taxon>Bacilli</taxon>
        <taxon>Bacillales</taxon>
        <taxon>Caryophanaceae</taxon>
        <taxon>Paenisporosarcina</taxon>
    </lineage>
</organism>
<dbReference type="InterPro" id="IPR012902">
    <property type="entry name" value="N_methyl_site"/>
</dbReference>
<proteinExistence type="predicted"/>
<dbReference type="Proteomes" id="UP001596170">
    <property type="component" value="Unassembled WGS sequence"/>
</dbReference>
<gene>
    <name evidence="4" type="ORF">ACFPYN_09875</name>
</gene>
<keyword evidence="3" id="KW-0472">Membrane</keyword>
<evidence type="ECO:0000256" key="1">
    <source>
        <dbReference type="ARBA" id="ARBA00004241"/>
    </source>
</evidence>
<evidence type="ECO:0000313" key="4">
    <source>
        <dbReference type="EMBL" id="MFC6039726.1"/>
    </source>
</evidence>
<feature type="transmembrane region" description="Helical" evidence="3">
    <location>
        <begin position="12"/>
        <end position="36"/>
    </location>
</feature>
<comment type="caution">
    <text evidence="4">The sequence shown here is derived from an EMBL/GenBank/DDBJ whole genome shotgun (WGS) entry which is preliminary data.</text>
</comment>
<dbReference type="NCBIfam" id="TIGR02532">
    <property type="entry name" value="IV_pilin_GFxxxE"/>
    <property type="match status" value="1"/>
</dbReference>
<dbReference type="RefSeq" id="WP_377733875.1">
    <property type="nucleotide sequence ID" value="NZ_JBHSRI010000018.1"/>
</dbReference>
<name>A0ABW1L915_9BACL</name>
<keyword evidence="3" id="KW-1133">Transmembrane helix</keyword>
<dbReference type="Pfam" id="PF07963">
    <property type="entry name" value="N_methyl"/>
    <property type="match status" value="1"/>
</dbReference>
<evidence type="ECO:0000256" key="2">
    <source>
        <dbReference type="ARBA" id="ARBA00023287"/>
    </source>
</evidence>
<protein>
    <submittedName>
        <fullName evidence="4">Prepilin-type N-terminal cleavage/methylation domain-containing protein</fullName>
    </submittedName>
</protein>
<evidence type="ECO:0000313" key="5">
    <source>
        <dbReference type="Proteomes" id="UP001596170"/>
    </source>
</evidence>
<keyword evidence="5" id="KW-1185">Reference proteome</keyword>
<reference evidence="5" key="1">
    <citation type="journal article" date="2019" name="Int. J. Syst. Evol. Microbiol.">
        <title>The Global Catalogue of Microorganisms (GCM) 10K type strain sequencing project: providing services to taxonomists for standard genome sequencing and annotation.</title>
        <authorList>
            <consortium name="The Broad Institute Genomics Platform"/>
            <consortium name="The Broad Institute Genome Sequencing Center for Infectious Disease"/>
            <person name="Wu L."/>
            <person name="Ma J."/>
        </authorList>
    </citation>
    <scope>NUCLEOTIDE SEQUENCE [LARGE SCALE GENOMIC DNA]</scope>
    <source>
        <strain evidence="5">CCUG 54527</strain>
    </source>
</reference>
<accession>A0ABW1L915</accession>
<keyword evidence="2" id="KW-0178">Competence</keyword>